<dbReference type="OMA" id="YVIVACK"/>
<evidence type="ECO:0000256" key="7">
    <source>
        <dbReference type="ARBA" id="ARBA00023136"/>
    </source>
</evidence>
<dbReference type="GO" id="GO:0005886">
    <property type="term" value="C:plasma membrane"/>
    <property type="evidence" value="ECO:0007669"/>
    <property type="project" value="TreeGrafter"/>
</dbReference>
<dbReference type="GO" id="GO:0005262">
    <property type="term" value="F:calcium channel activity"/>
    <property type="evidence" value="ECO:0007669"/>
    <property type="project" value="TreeGrafter"/>
</dbReference>
<keyword evidence="4" id="KW-0406">Ion transport</keyword>
<evidence type="ECO:0000259" key="11">
    <source>
        <dbReference type="Pfam" id="PF01699"/>
    </source>
</evidence>
<keyword evidence="6 9" id="KW-1133">Transmembrane helix</keyword>
<feature type="domain" description="Sodium/calcium exchanger membrane region" evidence="11">
    <location>
        <begin position="141"/>
        <end position="254"/>
    </location>
</feature>
<dbReference type="InterPro" id="IPR004481">
    <property type="entry name" value="K/Na/Ca-exchanger"/>
</dbReference>
<comment type="subcellular location">
    <subcellularLocation>
        <location evidence="1">Membrane</location>
        <topology evidence="1">Multi-pass membrane protein</topology>
    </subcellularLocation>
</comment>
<keyword evidence="4" id="KW-0109">Calcium transport</keyword>
<organism evidence="12 13">
    <name type="scientific">Oreochromis niloticus</name>
    <name type="common">Nile tilapia</name>
    <name type="synonym">Tilapia nilotica</name>
    <dbReference type="NCBI Taxonomy" id="8128"/>
    <lineage>
        <taxon>Eukaryota</taxon>
        <taxon>Metazoa</taxon>
        <taxon>Chordata</taxon>
        <taxon>Craniata</taxon>
        <taxon>Vertebrata</taxon>
        <taxon>Euteleostomi</taxon>
        <taxon>Actinopterygii</taxon>
        <taxon>Neopterygii</taxon>
        <taxon>Teleostei</taxon>
        <taxon>Neoteleostei</taxon>
        <taxon>Acanthomorphata</taxon>
        <taxon>Ovalentaria</taxon>
        <taxon>Cichlomorphae</taxon>
        <taxon>Cichliformes</taxon>
        <taxon>Cichlidae</taxon>
        <taxon>African cichlids</taxon>
        <taxon>Pseudocrenilabrinae</taxon>
        <taxon>Oreochromini</taxon>
        <taxon>Oreochromis</taxon>
    </lineage>
</organism>
<reference evidence="13" key="1">
    <citation type="submission" date="2012-01" db="EMBL/GenBank/DDBJ databases">
        <title>The Genome Sequence of Oreochromis niloticus (Nile Tilapia).</title>
        <authorList>
            <consortium name="Broad Institute Genome Assembly Team"/>
            <consortium name="Broad Institute Sequencing Platform"/>
            <person name="Di Palma F."/>
            <person name="Johnson J."/>
            <person name="Lander E.S."/>
            <person name="Lindblad-Toh K."/>
        </authorList>
    </citation>
    <scope>NUCLEOTIDE SEQUENCE [LARGE SCALE GENOMIC DNA]</scope>
</reference>
<evidence type="ECO:0000256" key="4">
    <source>
        <dbReference type="ARBA" id="ARBA00022568"/>
    </source>
</evidence>
<evidence type="ECO:0000256" key="3">
    <source>
        <dbReference type="ARBA" id="ARBA00022449"/>
    </source>
</evidence>
<comment type="catalytic activity">
    <reaction evidence="8">
        <text>Ca(2+)(out) + K(+)(out) + 4 Na(+)(in) = Ca(2+)(in) + K(+)(in) + 4 Na(+)(out)</text>
        <dbReference type="Rhea" id="RHEA:69967"/>
        <dbReference type="ChEBI" id="CHEBI:29101"/>
        <dbReference type="ChEBI" id="CHEBI:29103"/>
        <dbReference type="ChEBI" id="CHEBI:29108"/>
    </reaction>
</comment>
<dbReference type="GO" id="GO:0060291">
    <property type="term" value="P:long-term synaptic potentiation"/>
    <property type="evidence" value="ECO:0007669"/>
    <property type="project" value="TreeGrafter"/>
</dbReference>
<name>A0A669ELZ4_ORENI</name>
<dbReference type="GO" id="GO:0060292">
    <property type="term" value="P:long-term synaptic depression"/>
    <property type="evidence" value="ECO:0007669"/>
    <property type="project" value="TreeGrafter"/>
</dbReference>
<evidence type="ECO:0000256" key="8">
    <source>
        <dbReference type="ARBA" id="ARBA00033627"/>
    </source>
</evidence>
<keyword evidence="5 9" id="KW-0812">Transmembrane</keyword>
<comment type="similarity">
    <text evidence="2">Belongs to the Ca(2+):cation antiporter (CaCA) (TC 2.A.19) family. SLC24A subfamily.</text>
</comment>
<evidence type="ECO:0000256" key="10">
    <source>
        <dbReference type="SAM" id="SignalP"/>
    </source>
</evidence>
<feature type="chain" id="PRO_5025524502" evidence="10">
    <location>
        <begin position="33"/>
        <end position="457"/>
    </location>
</feature>
<feature type="transmembrane region" description="Helical" evidence="9">
    <location>
        <begin position="191"/>
        <end position="213"/>
    </location>
</feature>
<dbReference type="PANTHER" id="PTHR10846:SF72">
    <property type="entry name" value="SODIUM_POTASSIUM_CALCIUM EXCHANGER NCKX30C"/>
    <property type="match status" value="1"/>
</dbReference>
<keyword evidence="3" id="KW-0050">Antiport</keyword>
<feature type="domain" description="Sodium/calcium exchanger membrane region" evidence="11">
    <location>
        <begin position="302"/>
        <end position="446"/>
    </location>
</feature>
<dbReference type="AlphaFoldDB" id="A0A669ELZ4"/>
<keyword evidence="4" id="KW-0813">Transport</keyword>
<feature type="signal peptide" evidence="10">
    <location>
        <begin position="1"/>
        <end position="32"/>
    </location>
</feature>
<evidence type="ECO:0000256" key="5">
    <source>
        <dbReference type="ARBA" id="ARBA00022692"/>
    </source>
</evidence>
<dbReference type="Proteomes" id="UP000005207">
    <property type="component" value="Linkage group LG7"/>
</dbReference>
<dbReference type="InterPro" id="IPR004837">
    <property type="entry name" value="NaCa_Exmemb"/>
</dbReference>
<accession>A0A669ELZ4</accession>
<evidence type="ECO:0000313" key="12">
    <source>
        <dbReference type="Ensembl" id="ENSONIP00000072116.1"/>
    </source>
</evidence>
<protein>
    <submittedName>
        <fullName evidence="12">Solute carrier family 24 member 1</fullName>
    </submittedName>
</protein>
<evidence type="ECO:0000256" key="1">
    <source>
        <dbReference type="ARBA" id="ARBA00004141"/>
    </source>
</evidence>
<gene>
    <name evidence="12" type="primary">LOC100706530</name>
</gene>
<keyword evidence="13" id="KW-1185">Reference proteome</keyword>
<feature type="transmembrane region" description="Helical" evidence="9">
    <location>
        <begin position="300"/>
        <end position="324"/>
    </location>
</feature>
<keyword evidence="7 9" id="KW-0472">Membrane</keyword>
<reference evidence="12" key="3">
    <citation type="submission" date="2025-09" db="UniProtKB">
        <authorList>
            <consortium name="Ensembl"/>
        </authorList>
    </citation>
    <scope>IDENTIFICATION</scope>
</reference>
<proteinExistence type="inferred from homology"/>
<evidence type="ECO:0000313" key="13">
    <source>
        <dbReference type="Proteomes" id="UP000005207"/>
    </source>
</evidence>
<evidence type="ECO:0000256" key="6">
    <source>
        <dbReference type="ARBA" id="ARBA00022989"/>
    </source>
</evidence>
<dbReference type="GO" id="GO:0008273">
    <property type="term" value="F:calcium, potassium:sodium antiporter activity"/>
    <property type="evidence" value="ECO:0007669"/>
    <property type="project" value="TreeGrafter"/>
</dbReference>
<feature type="transmembrane region" description="Helical" evidence="9">
    <location>
        <begin position="228"/>
        <end position="250"/>
    </location>
</feature>
<dbReference type="GO" id="GO:0006874">
    <property type="term" value="P:intracellular calcium ion homeostasis"/>
    <property type="evidence" value="ECO:0007669"/>
    <property type="project" value="TreeGrafter"/>
</dbReference>
<dbReference type="GeneTree" id="ENSGT01030000234532"/>
<keyword evidence="4" id="KW-0106">Calcium</keyword>
<feature type="transmembrane region" description="Helical" evidence="9">
    <location>
        <begin position="336"/>
        <end position="354"/>
    </location>
</feature>
<sequence length="457" mass="51349">MNCTREKQLRLIKLHFFLFGTLLCSLCQLAVSARPGLPQNGENFRVKLTKILEVESLTPKHDYDPQDQMHVVDDVETTSDSNIPTTTESLLLPVTKGFISAASKLPKERSTAAPAPPAPTIHHAHYPLDIFSTEDRRQGWEFFVPALRVIRDKLAISYDVVGATFMAAGISTPKLLGFLIGVFITHDNVDFGTVAGSAVFNVSFVIGLCALFSRQVLHLSWWPLLRNVSFYIFDLIVLIIFFLDNVIMWWENMMFNAQIEHKLKTKLHKHKSIFKAIAAEEPDKCNHLLFIPYCEKSRKFFVIAFLGSVVWFCIISYFTVWWGHQVAETISISNEIMGLTILAPGACIPYVIVARKGLGDMAVSSSVGSNIFDVTVSLPLPWLLRSLIHGLAPAAVSSIGLFCAAMLLFFILIFFIISIVCCKWKMNKVLGFTMIMLYFTFVVLSVMLHYQIIVCPV</sequence>
<feature type="transmembrane region" description="Helical" evidence="9">
    <location>
        <begin position="160"/>
        <end position="184"/>
    </location>
</feature>
<reference evidence="12" key="2">
    <citation type="submission" date="2025-08" db="UniProtKB">
        <authorList>
            <consortium name="Ensembl"/>
        </authorList>
    </citation>
    <scope>IDENTIFICATION</scope>
</reference>
<dbReference type="Pfam" id="PF01699">
    <property type="entry name" value="Na_Ca_ex"/>
    <property type="match status" value="2"/>
</dbReference>
<evidence type="ECO:0000256" key="2">
    <source>
        <dbReference type="ARBA" id="ARBA00005364"/>
    </source>
</evidence>
<dbReference type="InterPro" id="IPR044880">
    <property type="entry name" value="NCX_ion-bd_dom_sf"/>
</dbReference>
<dbReference type="PANTHER" id="PTHR10846">
    <property type="entry name" value="SODIUM/POTASSIUM/CALCIUM EXCHANGER"/>
    <property type="match status" value="1"/>
</dbReference>
<keyword evidence="10" id="KW-0732">Signal</keyword>
<evidence type="ECO:0000256" key="9">
    <source>
        <dbReference type="SAM" id="Phobius"/>
    </source>
</evidence>
<dbReference type="InParanoid" id="A0A669ELZ4"/>
<feature type="transmembrane region" description="Helical" evidence="9">
    <location>
        <begin position="394"/>
        <end position="417"/>
    </location>
</feature>
<dbReference type="Ensembl" id="ENSONIT00000041249.1">
    <property type="protein sequence ID" value="ENSONIP00000072116.1"/>
    <property type="gene ID" value="ENSONIG00000042969.1"/>
</dbReference>
<dbReference type="NCBIfam" id="TIGR00367">
    <property type="entry name" value="calcium/sodium antiporter"/>
    <property type="match status" value="1"/>
</dbReference>
<feature type="transmembrane region" description="Helical" evidence="9">
    <location>
        <begin position="361"/>
        <end position="382"/>
    </location>
</feature>
<feature type="transmembrane region" description="Helical" evidence="9">
    <location>
        <begin position="429"/>
        <end position="453"/>
    </location>
</feature>
<dbReference type="Gene3D" id="1.20.1420.30">
    <property type="entry name" value="NCX, central ion-binding region"/>
    <property type="match status" value="2"/>
</dbReference>